<name>A0A2P2PEG7_RHIMU</name>
<sequence>MRFIWSYHIYKANLLIKLRVI</sequence>
<accession>A0A2P2PEG7</accession>
<dbReference type="AlphaFoldDB" id="A0A2P2PEG7"/>
<evidence type="ECO:0000313" key="1">
    <source>
        <dbReference type="EMBL" id="MBX53148.1"/>
    </source>
</evidence>
<organism evidence="1">
    <name type="scientific">Rhizophora mucronata</name>
    <name type="common">Asiatic mangrove</name>
    <dbReference type="NCBI Taxonomy" id="61149"/>
    <lineage>
        <taxon>Eukaryota</taxon>
        <taxon>Viridiplantae</taxon>
        <taxon>Streptophyta</taxon>
        <taxon>Embryophyta</taxon>
        <taxon>Tracheophyta</taxon>
        <taxon>Spermatophyta</taxon>
        <taxon>Magnoliopsida</taxon>
        <taxon>eudicotyledons</taxon>
        <taxon>Gunneridae</taxon>
        <taxon>Pentapetalae</taxon>
        <taxon>rosids</taxon>
        <taxon>fabids</taxon>
        <taxon>Malpighiales</taxon>
        <taxon>Rhizophoraceae</taxon>
        <taxon>Rhizophora</taxon>
    </lineage>
</organism>
<dbReference type="EMBL" id="GGEC01072664">
    <property type="protein sequence ID" value="MBX53148.1"/>
    <property type="molecule type" value="Transcribed_RNA"/>
</dbReference>
<reference evidence="1" key="1">
    <citation type="submission" date="2018-02" db="EMBL/GenBank/DDBJ databases">
        <title>Rhizophora mucronata_Transcriptome.</title>
        <authorList>
            <person name="Meera S.P."/>
            <person name="Sreeshan A."/>
            <person name="Augustine A."/>
        </authorList>
    </citation>
    <scope>NUCLEOTIDE SEQUENCE</scope>
    <source>
        <tissue evidence="1">Leaf</tissue>
    </source>
</reference>
<protein>
    <submittedName>
        <fullName evidence="1">Uncharacterized protein</fullName>
    </submittedName>
</protein>
<proteinExistence type="predicted"/>